<dbReference type="EMBL" id="JAQNDK010000002">
    <property type="protein sequence ID" value="MDC0680686.1"/>
    <property type="molecule type" value="Genomic_DNA"/>
</dbReference>
<dbReference type="InterPro" id="IPR019734">
    <property type="entry name" value="TPR_rpt"/>
</dbReference>
<feature type="region of interest" description="Disordered" evidence="1">
    <location>
        <begin position="72"/>
        <end position="438"/>
    </location>
</feature>
<feature type="compositionally biased region" description="Pro residues" evidence="1">
    <location>
        <begin position="189"/>
        <end position="203"/>
    </location>
</feature>
<feature type="compositionally biased region" description="Pro residues" evidence="1">
    <location>
        <begin position="407"/>
        <end position="434"/>
    </location>
</feature>
<feature type="compositionally biased region" description="Acidic residues" evidence="1">
    <location>
        <begin position="313"/>
        <end position="322"/>
    </location>
</feature>
<name>A0ABT5C2Q5_9BACT</name>
<feature type="compositionally biased region" description="Low complexity" evidence="1">
    <location>
        <begin position="240"/>
        <end position="249"/>
    </location>
</feature>
<feature type="compositionally biased region" description="Pro residues" evidence="1">
    <location>
        <begin position="129"/>
        <end position="147"/>
    </location>
</feature>
<dbReference type="PANTHER" id="PTHR12558">
    <property type="entry name" value="CELL DIVISION CYCLE 16,23,27"/>
    <property type="match status" value="1"/>
</dbReference>
<comment type="caution">
    <text evidence="2">The sequence shown here is derived from an EMBL/GenBank/DDBJ whole genome shotgun (WGS) entry which is preliminary data.</text>
</comment>
<dbReference type="Proteomes" id="UP001217485">
    <property type="component" value="Unassembled WGS sequence"/>
</dbReference>
<dbReference type="SUPFAM" id="SSF48452">
    <property type="entry name" value="TPR-like"/>
    <property type="match status" value="2"/>
</dbReference>
<keyword evidence="3" id="KW-1185">Reference proteome</keyword>
<feature type="compositionally biased region" description="Polar residues" evidence="1">
    <location>
        <begin position="279"/>
        <end position="288"/>
    </location>
</feature>
<dbReference type="InterPro" id="IPR011990">
    <property type="entry name" value="TPR-like_helical_dom_sf"/>
</dbReference>
<accession>A0ABT5C2Q5</accession>
<dbReference type="PANTHER" id="PTHR12558:SF13">
    <property type="entry name" value="CELL DIVISION CYCLE PROTEIN 27 HOMOLOG"/>
    <property type="match status" value="1"/>
</dbReference>
<dbReference type="SMART" id="SM00028">
    <property type="entry name" value="TPR"/>
    <property type="match status" value="6"/>
</dbReference>
<feature type="region of interest" description="Disordered" evidence="1">
    <location>
        <begin position="1"/>
        <end position="31"/>
    </location>
</feature>
<evidence type="ECO:0000256" key="1">
    <source>
        <dbReference type="SAM" id="MobiDB-lite"/>
    </source>
</evidence>
<feature type="compositionally biased region" description="Low complexity" evidence="1">
    <location>
        <begin position="359"/>
        <end position="376"/>
    </location>
</feature>
<evidence type="ECO:0000313" key="2">
    <source>
        <dbReference type="EMBL" id="MDC0680686.1"/>
    </source>
</evidence>
<evidence type="ECO:0000313" key="3">
    <source>
        <dbReference type="Proteomes" id="UP001217485"/>
    </source>
</evidence>
<protein>
    <submittedName>
        <fullName evidence="2">Uncharacterized protein</fullName>
    </submittedName>
</protein>
<sequence length="2003" mass="209202">MSKNPQSKSSSGGGGDEGAPSQEKITVPPPAMYGAAVSEEGDVEEATLLAKIPEELIQSIRGAEEGERAGVGGLKQLFSREHVPAPARPAQSAGESDALLDMLFEDQRAEDADDGVVTSAPALHGTRRPPAPIPPPRPPSLPRPAAPPRSGKPDDVKASLGAEPTPGAPGDRTPRIPPPAPSARFTAPRPQPATPPPPLPPPSVRREPVFEEDTAEPGDRATPIPDGGDSPFEFAPPSGASSARFADASAFDDEETHGIDDEETNALDEPGPTTRPYAGQSSASTSRWDQAAADSDPGELVDESSLLSGPPEPTDEELEDDLAQTRVATRRPDSGVAFAPPRPSSSSPRAPSSSPPRPSSSSPRAASSPSRPFAASHVRPSFVPTSTSSPRAPSSPPPRPSSARVPSAPPAGPSSPPSLAPESLPPLPSIPPPASVFDGEQDASAILVQSQQRDVWAARAAWLRSEAELIEDPAARARALLPVAELYVMAGEDAAASAIAAEARDLAPSLIFAHRQLRGLLMREGDLPAALEALESETRVLGTPAARCHNLVLGAELCRIPLADPEGAHKRFELAARTHPADPRAHVQRFCEALAAPDSDAAASAVIAKFRLPEAPELAPLAAASAQVAAHRGAARPARGRAASATPYEALLRARALLRAGDLAEGLASLDPLRGTSLAPAVAWLTAALSAARKETRPASLGALRSVASGSHGGQARRALAAQAIELGDAAAVRDATLDDGDAGGAFSPADRIVLSALAGGAAGEIDPWLDALADDPDFAPLCAAASAALSDAGGDGAVASADGAPASRGVRPLGGPRARAAAALGRALSREAVPAEGGVDASDAFSRAVVTYGDTAPESPLFRALALELDLDGDRGARVARAVASLREVASERDGALAAAVLAEIAGDQRAAMGDLDRARAADPQHEGAARARAAQESGVGAARILAEHALTLDEGPRAAVLVTEAAIRLLDGGDNEEGERLLSRAAQIDPKLPVALHLGERSARARVDRDGLLEWLRTRREGAADPLERAHDLVREALLVAEADPAAAASLLETAHRSRPQDIGLRELFERLAPEPPADRASWRAERAAELLRALQSEGEGGDGGGDRAAAGIEAARLALEAALDHERAGDLAQAAACARQAIAAGDTALAPIALYRAAVAGHGTGELVDALIPRAREAADAAERLDIYERLAELDEQGRKDAGSALLWRRSILEETPHHLPTLRRVASYLIGEGRDEELEPIALEIARVLDGPEAIAHALLSARLRLRVLPWEEALEPVQIAYRNEPRGIWALRQMAAQARAKADHALAIEADRQLIERTDRPSEAAALSVRAARDALLAGSIEDAVAFFRHAITLVPHYLVAHLDLADALDRGGDPAAAAAALESAAGASVGPEGRAHSLYAAAVLWQDKVQNVARARDVLEAVATVDPSYADVFARLRAIYIAEGARAELAALLERRLEAVTDPAERVEMEVLRGRALADVGDAAAAKRALAAALDANPDHVEALSAFADVCAGEGDWAGAEQAWIRLARLVPEPAKQVAIYLRLGELYDEHLPNAERAELAYQEILKRSPGDVSARERLVSLYKRAGDGARALEQQNLLINAAEAPEQKCRRTAELAEIYEAMGDAKKAEATLLTARKTWPKDDFALGALARYYQRTEQASAAATLLDRALADARRALNTGRFEPYLFSTVATVAELRGRAGAARIARATVDALDGRDAAMGGAGNAAGAARLDAHLAPELMTPAFRELLLKTGPLLDAAVPFDLDSIRATPLPPQHAEITDLARGVGAAYGLPNLQVFMTGALGAVCVPASTSPPKIVLGQALVTSPREDVRLALIHRAVKILQTNASAFSRTAPIDLWPLLAAYLKAFVPTWSPQGADAGRLREYHGRIERVMAGGVDPKISVLAADVIGSIGNRASTLNTAINGWGNRAAFLAVGDINVVLTGIAWSGGNTNAPPAAGKDRVTWIGRNAEARDLIVFAVSDGLTEAREQLGFNE</sequence>
<dbReference type="Gene3D" id="1.25.40.10">
    <property type="entry name" value="Tetratricopeptide repeat domain"/>
    <property type="match status" value="2"/>
</dbReference>
<dbReference type="RefSeq" id="WP_272097715.1">
    <property type="nucleotide sequence ID" value="NZ_JAQNDK010000002.1"/>
</dbReference>
<organism evidence="2 3">
    <name type="scientific">Sorangium atrum</name>
    <dbReference type="NCBI Taxonomy" id="2995308"/>
    <lineage>
        <taxon>Bacteria</taxon>
        <taxon>Pseudomonadati</taxon>
        <taxon>Myxococcota</taxon>
        <taxon>Polyangia</taxon>
        <taxon>Polyangiales</taxon>
        <taxon>Polyangiaceae</taxon>
        <taxon>Sorangium</taxon>
    </lineage>
</organism>
<gene>
    <name evidence="2" type="ORF">POL72_23305</name>
</gene>
<feature type="compositionally biased region" description="Acidic residues" evidence="1">
    <location>
        <begin position="250"/>
        <end position="266"/>
    </location>
</feature>
<reference evidence="2 3" key="1">
    <citation type="submission" date="2023-01" db="EMBL/GenBank/DDBJ databases">
        <title>Minimal conservation of predation-associated metabolite biosynthetic gene clusters underscores biosynthetic potential of Myxococcota including descriptions for ten novel species: Archangium lansinium sp. nov., Myxococcus landrumus sp. nov., Nannocystis bai.</title>
        <authorList>
            <person name="Ahearne A."/>
            <person name="Stevens C."/>
            <person name="Dowd S."/>
        </authorList>
    </citation>
    <scope>NUCLEOTIDE SEQUENCE [LARGE SCALE GENOMIC DNA]</scope>
    <source>
        <strain evidence="2 3">WIWO2</strain>
    </source>
</reference>
<proteinExistence type="predicted"/>